<keyword evidence="1" id="KW-0472">Membrane</keyword>
<dbReference type="EMBL" id="ACKS01000039">
    <property type="protein sequence ID" value="EFA44555.1"/>
    <property type="molecule type" value="Genomic_DNA"/>
</dbReference>
<sequence length="66" mass="7340">MKREKQKRKPILTLVTILAAVLMILGLVVDIPGVVVISGGILFVLLIIFLKRLIDDCYNSMINSDD</sequence>
<evidence type="ECO:0000256" key="1">
    <source>
        <dbReference type="SAM" id="Phobius"/>
    </source>
</evidence>
<comment type="caution">
    <text evidence="2">The sequence shown here is derived from an EMBL/GenBank/DDBJ whole genome shotgun (WGS) entry which is preliminary data.</text>
</comment>
<dbReference type="HOGENOM" id="CLU_2827550_0_0_10"/>
<proteinExistence type="predicted"/>
<keyword evidence="1" id="KW-1133">Transmembrane helix</keyword>
<organism evidence="2 3">
    <name type="scientific">Hallella bergensis DSM 17361</name>
    <dbReference type="NCBI Taxonomy" id="585502"/>
    <lineage>
        <taxon>Bacteria</taxon>
        <taxon>Pseudomonadati</taxon>
        <taxon>Bacteroidota</taxon>
        <taxon>Bacteroidia</taxon>
        <taxon>Bacteroidales</taxon>
        <taxon>Prevotellaceae</taxon>
        <taxon>Hallella</taxon>
    </lineage>
</organism>
<feature type="transmembrane region" description="Helical" evidence="1">
    <location>
        <begin position="12"/>
        <end position="29"/>
    </location>
</feature>
<accession>D1PVI5</accession>
<name>D1PVI5_9BACT</name>
<protein>
    <submittedName>
        <fullName evidence="2">Uncharacterized protein</fullName>
    </submittedName>
</protein>
<reference evidence="2 3" key="1">
    <citation type="submission" date="2009-10" db="EMBL/GenBank/DDBJ databases">
        <authorList>
            <person name="Qin X."/>
            <person name="Bachman B."/>
            <person name="Battles P."/>
            <person name="Bell A."/>
            <person name="Bess C."/>
            <person name="Bickham C."/>
            <person name="Chaboub L."/>
            <person name="Chen D."/>
            <person name="Coyle M."/>
            <person name="Deiros D.R."/>
            <person name="Dinh H."/>
            <person name="Forbes L."/>
            <person name="Fowler G."/>
            <person name="Francisco L."/>
            <person name="Fu Q."/>
            <person name="Gubbala S."/>
            <person name="Hale W."/>
            <person name="Han Y."/>
            <person name="Hemphill L."/>
            <person name="Highlander S.K."/>
            <person name="Hirani K."/>
            <person name="Hogues M."/>
            <person name="Jackson L."/>
            <person name="Jakkamsetti A."/>
            <person name="Javaid M."/>
            <person name="Jiang H."/>
            <person name="Korchina V."/>
            <person name="Kovar C."/>
            <person name="Lara F."/>
            <person name="Lee S."/>
            <person name="Mata R."/>
            <person name="Mathew T."/>
            <person name="Moen C."/>
            <person name="Morales K."/>
            <person name="Munidasa M."/>
            <person name="Nazareth L."/>
            <person name="Ngo R."/>
            <person name="Nguyen L."/>
            <person name="Okwuonu G."/>
            <person name="Ongeri F."/>
            <person name="Patil S."/>
            <person name="Petrosino J."/>
            <person name="Pham C."/>
            <person name="Pham P."/>
            <person name="Pu L.-L."/>
            <person name="Puazo M."/>
            <person name="Raj R."/>
            <person name="Reid J."/>
            <person name="Rouhana J."/>
            <person name="Saada N."/>
            <person name="Shang Y."/>
            <person name="Simmons D."/>
            <person name="Thornton R."/>
            <person name="Warren J."/>
            <person name="Weissenberger G."/>
            <person name="Zhang J."/>
            <person name="Zhang L."/>
            <person name="Zhou C."/>
            <person name="Zhu D."/>
            <person name="Muzny D."/>
            <person name="Worley K."/>
            <person name="Gibbs R."/>
        </authorList>
    </citation>
    <scope>NUCLEOTIDE SEQUENCE [LARGE SCALE GENOMIC DNA]</scope>
    <source>
        <strain evidence="2 3">DSM 17361</strain>
    </source>
</reference>
<gene>
    <name evidence="2" type="ORF">HMPREF0645_0970</name>
</gene>
<keyword evidence="3" id="KW-1185">Reference proteome</keyword>
<evidence type="ECO:0000313" key="2">
    <source>
        <dbReference type="EMBL" id="EFA44555.1"/>
    </source>
</evidence>
<feature type="transmembrane region" description="Helical" evidence="1">
    <location>
        <begin position="35"/>
        <end position="54"/>
    </location>
</feature>
<evidence type="ECO:0000313" key="3">
    <source>
        <dbReference type="Proteomes" id="UP000003160"/>
    </source>
</evidence>
<dbReference type="AlphaFoldDB" id="D1PVI5"/>
<keyword evidence="1" id="KW-0812">Transmembrane</keyword>
<dbReference type="Proteomes" id="UP000003160">
    <property type="component" value="Unassembled WGS sequence"/>
</dbReference>